<accession>X0WTK4</accession>
<organism evidence="1">
    <name type="scientific">marine sediment metagenome</name>
    <dbReference type="NCBI Taxonomy" id="412755"/>
    <lineage>
        <taxon>unclassified sequences</taxon>
        <taxon>metagenomes</taxon>
        <taxon>ecological metagenomes</taxon>
    </lineage>
</organism>
<sequence>SVQYMKYYLANESPNGEFRYKFIWGYKNWLFEVSSNNEKMVSSMTNELVNHHNLLAGKC</sequence>
<reference evidence="1" key="1">
    <citation type="journal article" date="2014" name="Front. Microbiol.">
        <title>High frequency of phylogenetically diverse reductive dehalogenase-homologous genes in deep subseafloor sedimentary metagenomes.</title>
        <authorList>
            <person name="Kawai M."/>
            <person name="Futagami T."/>
            <person name="Toyoda A."/>
            <person name="Takaki Y."/>
            <person name="Nishi S."/>
            <person name="Hori S."/>
            <person name="Arai W."/>
            <person name="Tsubouchi T."/>
            <person name="Morono Y."/>
            <person name="Uchiyama I."/>
            <person name="Ito T."/>
            <person name="Fujiyama A."/>
            <person name="Inagaki F."/>
            <person name="Takami H."/>
        </authorList>
    </citation>
    <scope>NUCLEOTIDE SEQUENCE</scope>
    <source>
        <strain evidence="1">Expedition CK06-06</strain>
    </source>
</reference>
<protein>
    <submittedName>
        <fullName evidence="1">Uncharacterized protein</fullName>
    </submittedName>
</protein>
<proteinExistence type="predicted"/>
<comment type="caution">
    <text evidence="1">The sequence shown here is derived from an EMBL/GenBank/DDBJ whole genome shotgun (WGS) entry which is preliminary data.</text>
</comment>
<gene>
    <name evidence="1" type="ORF">S01H1_50532</name>
</gene>
<evidence type="ECO:0000313" key="1">
    <source>
        <dbReference type="EMBL" id="GAG16046.1"/>
    </source>
</evidence>
<feature type="non-terminal residue" evidence="1">
    <location>
        <position position="1"/>
    </location>
</feature>
<dbReference type="EMBL" id="BARS01032562">
    <property type="protein sequence ID" value="GAG16046.1"/>
    <property type="molecule type" value="Genomic_DNA"/>
</dbReference>
<dbReference type="AlphaFoldDB" id="X0WTK4"/>
<name>X0WTK4_9ZZZZ</name>